<reference evidence="3 4" key="1">
    <citation type="journal article" date="2013" name="Genome Announc.">
        <title>Genome Sequence of the Obligate Gammaproteobacterial Methanotroph Methylomicrobium album Strain BG8.</title>
        <authorList>
            <person name="Kits K.D."/>
            <person name="Kalyuzhnaya M.G."/>
            <person name="Klotz M.G."/>
            <person name="Jetten M.S."/>
            <person name="Op den Camp H.J."/>
            <person name="Vuilleumier S."/>
            <person name="Bringel F."/>
            <person name="Dispirito A.A."/>
            <person name="Murrell J.C."/>
            <person name="Bruce D."/>
            <person name="Cheng J.F."/>
            <person name="Copeland A."/>
            <person name="Goodwin L."/>
            <person name="Hauser L."/>
            <person name="Lajus A."/>
            <person name="Land M.L."/>
            <person name="Lapidus A."/>
            <person name="Lucas S."/>
            <person name="Medigue C."/>
            <person name="Pitluck S."/>
            <person name="Woyke T."/>
            <person name="Zeytun A."/>
            <person name="Stein L.Y."/>
        </authorList>
    </citation>
    <scope>NUCLEOTIDE SEQUENCE [LARGE SCALE GENOMIC DNA]</scope>
    <source>
        <strain evidence="3 4">BG8</strain>
    </source>
</reference>
<dbReference type="RefSeq" id="WP_005369244.1">
    <property type="nucleotide sequence ID" value="NZ_CM001475.1"/>
</dbReference>
<gene>
    <name evidence="3" type="ORF">Metal_0467</name>
</gene>
<sequence length="381" mass="43798">MARIGLCMIVKNEAPIIRRCLENVQLLADYVLIVDTGSTDGTQAAIHRFLHERSVPGEVIEEPWRDFAYNRSFALQKLREHRDIDYGLMIDADEVLVYEPGFEPKRFKQGLTLDLYDIETRYGNISYTRPQLFSNRLDFCYKGVLHEYLDGPPPLSRARASGFFNRPLQDSARSHNPQKFQDDARLLEAALAEETDPFLISRYTFYLAQSYRDSGDHAPALQAYLRRAGQGFWREEVFVSLLNAARLKERLGHEAAEIVQAFMAAHESLPNRLEGLHGAARICRIHNLYQQGYILARHALRLPPPATGLFVEAWIADYGLRDEYAVLAYWTGHYRETFDICLQLLKENRAPANYRPRLRQNAEFAISKLNQPELAKLIPAI</sequence>
<dbReference type="HOGENOM" id="CLU_023736_4_0_6"/>
<dbReference type="eggNOG" id="COG0463">
    <property type="taxonomic scope" value="Bacteria"/>
</dbReference>
<dbReference type="Gene3D" id="3.90.550.10">
    <property type="entry name" value="Spore Coat Polysaccharide Biosynthesis Protein SpsA, Chain A"/>
    <property type="match status" value="1"/>
</dbReference>
<evidence type="ECO:0000313" key="3">
    <source>
        <dbReference type="EMBL" id="EIC28319.1"/>
    </source>
</evidence>
<dbReference type="PANTHER" id="PTHR43630">
    <property type="entry name" value="POLY-BETA-1,6-N-ACETYL-D-GLUCOSAMINE SYNTHASE"/>
    <property type="match status" value="1"/>
</dbReference>
<dbReference type="SUPFAM" id="SSF53448">
    <property type="entry name" value="Nucleotide-diphospho-sugar transferases"/>
    <property type="match status" value="1"/>
</dbReference>
<evidence type="ECO:0000256" key="1">
    <source>
        <dbReference type="ARBA" id="ARBA00038494"/>
    </source>
</evidence>
<organism evidence="3 4">
    <name type="scientific">Methylomicrobium album BG8</name>
    <dbReference type="NCBI Taxonomy" id="686340"/>
    <lineage>
        <taxon>Bacteria</taxon>
        <taxon>Pseudomonadati</taxon>
        <taxon>Pseudomonadota</taxon>
        <taxon>Gammaproteobacteria</taxon>
        <taxon>Methylococcales</taxon>
        <taxon>Methylococcaceae</taxon>
        <taxon>Methylomicrobium</taxon>
    </lineage>
</organism>
<accession>H8GN90</accession>
<dbReference type="Pfam" id="PF00535">
    <property type="entry name" value="Glycos_transf_2"/>
    <property type="match status" value="1"/>
</dbReference>
<dbReference type="GO" id="GO:0016740">
    <property type="term" value="F:transferase activity"/>
    <property type="evidence" value="ECO:0007669"/>
    <property type="project" value="UniProtKB-KW"/>
</dbReference>
<dbReference type="AlphaFoldDB" id="H8GN90"/>
<dbReference type="InterPro" id="IPR001173">
    <property type="entry name" value="Glyco_trans_2-like"/>
</dbReference>
<feature type="domain" description="Glycosyltransferase 2-like" evidence="2">
    <location>
        <begin position="7"/>
        <end position="95"/>
    </location>
</feature>
<dbReference type="Proteomes" id="UP000005090">
    <property type="component" value="Chromosome"/>
</dbReference>
<protein>
    <submittedName>
        <fullName evidence="3">Glycosyl transferase</fullName>
    </submittedName>
</protein>
<dbReference type="STRING" id="686340.Metal_0467"/>
<dbReference type="InterPro" id="IPR029044">
    <property type="entry name" value="Nucleotide-diphossugar_trans"/>
</dbReference>
<evidence type="ECO:0000313" key="4">
    <source>
        <dbReference type="Proteomes" id="UP000005090"/>
    </source>
</evidence>
<dbReference type="EMBL" id="CM001475">
    <property type="protein sequence ID" value="EIC28319.1"/>
    <property type="molecule type" value="Genomic_DNA"/>
</dbReference>
<evidence type="ECO:0000259" key="2">
    <source>
        <dbReference type="Pfam" id="PF00535"/>
    </source>
</evidence>
<dbReference type="PANTHER" id="PTHR43630:SF2">
    <property type="entry name" value="GLYCOSYLTRANSFERASE"/>
    <property type="match status" value="1"/>
</dbReference>
<comment type="similarity">
    <text evidence="1">Belongs to the glycosyltransferase 2 family. WaaE/KdtX subfamily.</text>
</comment>
<name>H8GN90_METAL</name>
<keyword evidence="3" id="KW-0808">Transferase</keyword>
<keyword evidence="4" id="KW-1185">Reference proteome</keyword>
<proteinExistence type="inferred from homology"/>